<feature type="region of interest" description="Disordered" evidence="1">
    <location>
        <begin position="78"/>
        <end position="179"/>
    </location>
</feature>
<evidence type="ECO:0000313" key="3">
    <source>
        <dbReference type="Proteomes" id="UP001314263"/>
    </source>
</evidence>
<dbReference type="AlphaFoldDB" id="A0AAV1II41"/>
<evidence type="ECO:0000313" key="2">
    <source>
        <dbReference type="EMBL" id="CAK0785608.1"/>
    </source>
</evidence>
<comment type="caution">
    <text evidence="2">The sequence shown here is derived from an EMBL/GenBank/DDBJ whole genome shotgun (WGS) entry which is preliminary data.</text>
</comment>
<name>A0AAV1II41_9CHLO</name>
<feature type="compositionally biased region" description="Low complexity" evidence="1">
    <location>
        <begin position="88"/>
        <end position="97"/>
    </location>
</feature>
<evidence type="ECO:0000256" key="1">
    <source>
        <dbReference type="SAM" id="MobiDB-lite"/>
    </source>
</evidence>
<gene>
    <name evidence="2" type="ORF">CVIRNUC_008819</name>
</gene>
<keyword evidence="3" id="KW-1185">Reference proteome</keyword>
<accession>A0AAV1II41</accession>
<feature type="region of interest" description="Disordered" evidence="1">
    <location>
        <begin position="29"/>
        <end position="66"/>
    </location>
</feature>
<dbReference type="Proteomes" id="UP001314263">
    <property type="component" value="Unassembled WGS sequence"/>
</dbReference>
<sequence length="653" mass="69552">MELPQGLHFGGLKSECLYVRKAMTENISPTALAPELDSPPMSPRISAFRGEKEEAGTPVGPGGVLLDKGSVQRLASRLNERIAGEEQSCSPASRLSPSPSPLKLVKDLGRQLQRSQSPDSPDMSVPRSPSPLKKESRVTDALAASERTPKAKTGLRASAPSQRRAPSGSSPGKTDVAPLTMSPKLATRFALKEGAPKGSPELQSGWRSNRLATSMPEAFAALREIEDAMRIIEKTESPMHFQGHRTFDNTFWEPNHEMPNENIKETGGAVMSGLVEGHSEAPDRSQLVKPVAKELFPACKPARDEDGAAAAGAKPLDLGHILAGIPDNVPADEAEYIIPCGPALPDPFPEPATTPSKAANFSAEDAAHGEWEFPQTPSSLRGTVSSKLWPSPSVSPLVTPLPAPQAATEEPAKALIPNDQPTSQRIASTTTMRIVVNILVALLGGMAFLIASSMRLSMPADLRADLQQPEDLDALPAPVQQMHDDSHALALIPAHRADNQGWTISGMAASALEAVRAIPLPAAKHLQAPAAAVHAAAGAIKEHASMATSDVLVHGPYVAMLAAEALVLYCLTRLVLSLMEWRCGNPCCARRGKLKRRHISGCTMCARCAQWALRHEGQFWGSSATCPAWAKLPGGRTIMCMLRDMGLGFAREA</sequence>
<reference evidence="2 3" key="1">
    <citation type="submission" date="2023-10" db="EMBL/GenBank/DDBJ databases">
        <authorList>
            <person name="Maclean D."/>
            <person name="Macfadyen A."/>
        </authorList>
    </citation>
    <scope>NUCLEOTIDE SEQUENCE [LARGE SCALE GENOMIC DNA]</scope>
</reference>
<protein>
    <submittedName>
        <fullName evidence="2">Uncharacterized protein</fullName>
    </submittedName>
</protein>
<dbReference type="EMBL" id="CAUYUE010000012">
    <property type="protein sequence ID" value="CAK0785608.1"/>
    <property type="molecule type" value="Genomic_DNA"/>
</dbReference>
<proteinExistence type="predicted"/>
<organism evidence="2 3">
    <name type="scientific">Coccomyxa viridis</name>
    <dbReference type="NCBI Taxonomy" id="1274662"/>
    <lineage>
        <taxon>Eukaryota</taxon>
        <taxon>Viridiplantae</taxon>
        <taxon>Chlorophyta</taxon>
        <taxon>core chlorophytes</taxon>
        <taxon>Trebouxiophyceae</taxon>
        <taxon>Trebouxiophyceae incertae sedis</taxon>
        <taxon>Coccomyxaceae</taxon>
        <taxon>Coccomyxa</taxon>
    </lineage>
</organism>